<keyword evidence="1" id="KW-0812">Transmembrane</keyword>
<feature type="transmembrane region" description="Helical" evidence="1">
    <location>
        <begin position="79"/>
        <end position="97"/>
    </location>
</feature>
<dbReference type="Proteomes" id="UP000028715">
    <property type="component" value="Unassembled WGS sequence"/>
</dbReference>
<feature type="transmembrane region" description="Helical" evidence="1">
    <location>
        <begin position="12"/>
        <end position="29"/>
    </location>
</feature>
<proteinExistence type="predicted"/>
<dbReference type="Gene3D" id="1.20.120.80">
    <property type="entry name" value="Cytochrome c oxidase, subunit III, four-helix bundle"/>
    <property type="match status" value="1"/>
</dbReference>
<accession>A0A085ZQV3</accession>
<protein>
    <recommendedName>
        <fullName evidence="4">YozB</fullName>
    </recommendedName>
</protein>
<dbReference type="EMBL" id="JPRL01000001">
    <property type="protein sequence ID" value="KFF06817.1"/>
    <property type="molecule type" value="Genomic_DNA"/>
</dbReference>
<keyword evidence="3" id="KW-1185">Reference proteome</keyword>
<comment type="caution">
    <text evidence="2">The sequence shown here is derived from an EMBL/GenBank/DDBJ whole genome shotgun (WGS) entry which is preliminary data.</text>
</comment>
<evidence type="ECO:0008006" key="4">
    <source>
        <dbReference type="Google" id="ProtNLM"/>
    </source>
</evidence>
<name>A0A085ZQV3_9FLAO</name>
<organism evidence="2 3">
    <name type="scientific">Flavobacterium reichenbachii</name>
    <dbReference type="NCBI Taxonomy" id="362418"/>
    <lineage>
        <taxon>Bacteria</taxon>
        <taxon>Pseudomonadati</taxon>
        <taxon>Bacteroidota</taxon>
        <taxon>Flavobacteriia</taxon>
        <taxon>Flavobacteriales</taxon>
        <taxon>Flavobacteriaceae</taxon>
        <taxon>Flavobacterium</taxon>
    </lineage>
</organism>
<evidence type="ECO:0000313" key="2">
    <source>
        <dbReference type="EMBL" id="KFF06817.1"/>
    </source>
</evidence>
<sequence>MEDHSLEKKYSKLIIAVSIIIPVVVAILFGVKLKDLGFNVEPLSFLPPIYATTNGITAIVLVLAVMAIKKGNRKLHERLMTFAIALSLAFLVMYVAYHMTSDSTKFGDLNHDGILDTAESAKIGSLRLVYFIILITHILLSVAIIPLVLITYVRALSERFDRHRKIAKITFPIWLYVAVTGVIVFLMISPYYA</sequence>
<feature type="transmembrane region" description="Helical" evidence="1">
    <location>
        <begin position="173"/>
        <end position="192"/>
    </location>
</feature>
<dbReference type="InterPro" id="IPR007352">
    <property type="entry name" value="DUF420"/>
</dbReference>
<feature type="transmembrane region" description="Helical" evidence="1">
    <location>
        <begin position="128"/>
        <end position="153"/>
    </location>
</feature>
<dbReference type="PANTHER" id="PTHR37692">
    <property type="entry name" value="HYPOTHETICAL MEMBRANE SPANNING PROTEIN"/>
    <property type="match status" value="1"/>
</dbReference>
<dbReference type="GO" id="GO:0016020">
    <property type="term" value="C:membrane"/>
    <property type="evidence" value="ECO:0007669"/>
    <property type="project" value="InterPro"/>
</dbReference>
<dbReference type="OrthoDB" id="9811380at2"/>
<dbReference type="PANTHER" id="PTHR37692:SF1">
    <property type="entry name" value="DUF420 DOMAIN-CONTAINING PROTEIN"/>
    <property type="match status" value="1"/>
</dbReference>
<keyword evidence="1" id="KW-0472">Membrane</keyword>
<feature type="transmembrane region" description="Helical" evidence="1">
    <location>
        <begin position="49"/>
        <end position="67"/>
    </location>
</feature>
<dbReference type="GO" id="GO:0004129">
    <property type="term" value="F:cytochrome-c oxidase activity"/>
    <property type="evidence" value="ECO:0007669"/>
    <property type="project" value="InterPro"/>
</dbReference>
<dbReference type="Pfam" id="PF04238">
    <property type="entry name" value="DUF420"/>
    <property type="match status" value="1"/>
</dbReference>
<dbReference type="RefSeq" id="WP_035685678.1">
    <property type="nucleotide sequence ID" value="NZ_JPRL01000001.1"/>
</dbReference>
<keyword evidence="1" id="KW-1133">Transmembrane helix</keyword>
<evidence type="ECO:0000313" key="3">
    <source>
        <dbReference type="Proteomes" id="UP000028715"/>
    </source>
</evidence>
<dbReference type="eggNOG" id="COG2322">
    <property type="taxonomic scope" value="Bacteria"/>
</dbReference>
<dbReference type="STRING" id="362418.IW19_15450"/>
<gene>
    <name evidence="2" type="ORF">IW19_15450</name>
</gene>
<dbReference type="InterPro" id="IPR013833">
    <property type="entry name" value="Cyt_c_oxidase_su3_a-hlx"/>
</dbReference>
<reference evidence="2 3" key="1">
    <citation type="submission" date="2014-07" db="EMBL/GenBank/DDBJ databases">
        <title>Genome of Flavobacterium reichenbachii LMG 25512.</title>
        <authorList>
            <person name="Stropko S.J."/>
            <person name="Pipes S.E."/>
            <person name="Newman J.D."/>
        </authorList>
    </citation>
    <scope>NUCLEOTIDE SEQUENCE [LARGE SCALE GENOMIC DNA]</scope>
    <source>
        <strain evidence="2 3">LMG 25512</strain>
    </source>
</reference>
<dbReference type="GO" id="GO:0022904">
    <property type="term" value="P:respiratory electron transport chain"/>
    <property type="evidence" value="ECO:0007669"/>
    <property type="project" value="InterPro"/>
</dbReference>
<evidence type="ECO:0000256" key="1">
    <source>
        <dbReference type="SAM" id="Phobius"/>
    </source>
</evidence>
<dbReference type="AlphaFoldDB" id="A0A085ZQV3"/>